<dbReference type="GO" id="GO:0005634">
    <property type="term" value="C:nucleus"/>
    <property type="evidence" value="ECO:0007669"/>
    <property type="project" value="UniProtKB-SubCell"/>
</dbReference>
<dbReference type="InterPro" id="IPR019519">
    <property type="entry name" value="Elp5"/>
</dbReference>
<comment type="similarity">
    <text evidence="4">Belongs to the ELP5 family.</text>
</comment>
<name>A0A7L4NLU0_9AVES</name>
<protein>
    <recommendedName>
        <fullName evidence="5">Elongator complex protein 5</fullName>
    </recommendedName>
</protein>
<dbReference type="GO" id="GO:0000049">
    <property type="term" value="F:tRNA binding"/>
    <property type="evidence" value="ECO:0007669"/>
    <property type="project" value="TreeGrafter"/>
</dbReference>
<feature type="non-terminal residue" evidence="10">
    <location>
        <position position="1"/>
    </location>
</feature>
<feature type="compositionally biased region" description="Basic and acidic residues" evidence="9">
    <location>
        <begin position="89"/>
        <end position="98"/>
    </location>
</feature>
<evidence type="ECO:0000256" key="5">
    <source>
        <dbReference type="ARBA" id="ARBA00020264"/>
    </source>
</evidence>
<dbReference type="PANTHER" id="PTHR15641:SF1">
    <property type="entry name" value="ELONGATOR COMPLEX PROTEIN 5"/>
    <property type="match status" value="1"/>
</dbReference>
<dbReference type="EMBL" id="VYZU01087968">
    <property type="protein sequence ID" value="NXY91103.1"/>
    <property type="molecule type" value="Genomic_DNA"/>
</dbReference>
<feature type="region of interest" description="Disordered" evidence="9">
    <location>
        <begin position="89"/>
        <end position="140"/>
    </location>
</feature>
<dbReference type="GO" id="GO:0005829">
    <property type="term" value="C:cytosol"/>
    <property type="evidence" value="ECO:0007669"/>
    <property type="project" value="TreeGrafter"/>
</dbReference>
<comment type="pathway">
    <text evidence="3">tRNA modification; 5-methoxycarbonylmethyl-2-thiouridine-tRNA biosynthesis.</text>
</comment>
<gene>
    <name evidence="10" type="primary">Elp5</name>
    <name evidence="10" type="ORF">CEYCYA_R12333</name>
</gene>
<comment type="caution">
    <text evidence="10">The sequence shown here is derived from an EMBL/GenBank/DDBJ whole genome shotgun (WGS) entry which is preliminary data.</text>
</comment>
<dbReference type="GO" id="GO:0002098">
    <property type="term" value="P:tRNA wobble uridine modification"/>
    <property type="evidence" value="ECO:0007669"/>
    <property type="project" value="InterPro"/>
</dbReference>
<evidence type="ECO:0000313" key="10">
    <source>
        <dbReference type="EMBL" id="NXY91103.1"/>
    </source>
</evidence>
<evidence type="ECO:0000256" key="3">
    <source>
        <dbReference type="ARBA" id="ARBA00005043"/>
    </source>
</evidence>
<reference evidence="10 11" key="1">
    <citation type="submission" date="2020-02" db="EMBL/GenBank/DDBJ databases">
        <title>Bird 10,000 Genomes (B10K) Project - Family phase.</title>
        <authorList>
            <person name="Zhang G."/>
        </authorList>
    </citation>
    <scope>NUCLEOTIDE SEQUENCE [LARGE SCALE GENOMIC DNA]</scope>
    <source>
        <strain evidence="10">B10K-DU-013-51</strain>
        <tissue evidence="10">Mixed tissue sample</tissue>
    </source>
</reference>
<accession>A0A7L4NLU0</accession>
<keyword evidence="7" id="KW-0819">tRNA processing</keyword>
<evidence type="ECO:0000256" key="7">
    <source>
        <dbReference type="ARBA" id="ARBA00022694"/>
    </source>
</evidence>
<evidence type="ECO:0000256" key="6">
    <source>
        <dbReference type="ARBA" id="ARBA00022490"/>
    </source>
</evidence>
<comment type="subcellular location">
    <subcellularLocation>
        <location evidence="2">Cytoplasm</location>
    </subcellularLocation>
    <subcellularLocation>
        <location evidence="1">Nucleus</location>
    </subcellularLocation>
</comment>
<evidence type="ECO:0000256" key="2">
    <source>
        <dbReference type="ARBA" id="ARBA00004496"/>
    </source>
</evidence>
<proteinExistence type="inferred from homology"/>
<keyword evidence="11" id="KW-1185">Reference proteome</keyword>
<evidence type="ECO:0000256" key="9">
    <source>
        <dbReference type="SAM" id="MobiDB-lite"/>
    </source>
</evidence>
<keyword evidence="6" id="KW-0963">Cytoplasm</keyword>
<feature type="non-terminal residue" evidence="10">
    <location>
        <position position="140"/>
    </location>
</feature>
<sequence length="140" mass="14967">APPPPPPPKGPPRRVLALLHQDLHPPGLLRALGSLPSTHLTLHGPPHPGPGTPRLVSVFSHPKKLGVTRKDETFTLLPDGSLRCLGVLREGEGEERPPPNRSGGSPTLQGTPLPFRLRLSEAERAARAALPPPYQISPPR</sequence>
<evidence type="ECO:0000256" key="1">
    <source>
        <dbReference type="ARBA" id="ARBA00004123"/>
    </source>
</evidence>
<evidence type="ECO:0000256" key="8">
    <source>
        <dbReference type="ARBA" id="ARBA00023242"/>
    </source>
</evidence>
<evidence type="ECO:0000313" key="11">
    <source>
        <dbReference type="Proteomes" id="UP000586704"/>
    </source>
</evidence>
<organism evidence="10 11">
    <name type="scientific">Ceyx cyanopectus</name>
    <name type="common">Indigo-banded kingfisher</name>
    <dbReference type="NCBI Taxonomy" id="390723"/>
    <lineage>
        <taxon>Eukaryota</taxon>
        <taxon>Metazoa</taxon>
        <taxon>Chordata</taxon>
        <taxon>Craniata</taxon>
        <taxon>Vertebrata</taxon>
        <taxon>Euteleostomi</taxon>
        <taxon>Archelosauria</taxon>
        <taxon>Archosauria</taxon>
        <taxon>Dinosauria</taxon>
        <taxon>Saurischia</taxon>
        <taxon>Theropoda</taxon>
        <taxon>Coelurosauria</taxon>
        <taxon>Aves</taxon>
        <taxon>Neognathae</taxon>
        <taxon>Neoaves</taxon>
        <taxon>Telluraves</taxon>
        <taxon>Coraciimorphae</taxon>
        <taxon>Coraciiformes</taxon>
        <taxon>Alcedinidae</taxon>
        <taxon>Ceyx</taxon>
    </lineage>
</organism>
<dbReference type="AlphaFoldDB" id="A0A7L4NLU0"/>
<dbReference type="GO" id="GO:0033588">
    <property type="term" value="C:elongator holoenzyme complex"/>
    <property type="evidence" value="ECO:0007669"/>
    <property type="project" value="InterPro"/>
</dbReference>
<dbReference type="OrthoDB" id="166907at2759"/>
<evidence type="ECO:0000256" key="4">
    <source>
        <dbReference type="ARBA" id="ARBA00009567"/>
    </source>
</evidence>
<dbReference type="Proteomes" id="UP000586704">
    <property type="component" value="Unassembled WGS sequence"/>
</dbReference>
<dbReference type="PANTHER" id="PTHR15641">
    <property type="entry name" value="ELONGATOR COMPLEX PROTEIN 5"/>
    <property type="match status" value="1"/>
</dbReference>
<keyword evidence="8" id="KW-0539">Nucleus</keyword>
<feature type="compositionally biased region" description="Pro residues" evidence="9">
    <location>
        <begin position="130"/>
        <end position="140"/>
    </location>
</feature>